<protein>
    <submittedName>
        <fullName evidence="6">LysR family transcriptional regulator</fullName>
    </submittedName>
</protein>
<name>A0ABP7DCH5_9MICC</name>
<organism evidence="6 7">
    <name type="scientific">Arthrobacter ginkgonis</name>
    <dbReference type="NCBI Taxonomy" id="1630594"/>
    <lineage>
        <taxon>Bacteria</taxon>
        <taxon>Bacillati</taxon>
        <taxon>Actinomycetota</taxon>
        <taxon>Actinomycetes</taxon>
        <taxon>Micrococcales</taxon>
        <taxon>Micrococcaceae</taxon>
        <taxon>Arthrobacter</taxon>
    </lineage>
</organism>
<evidence type="ECO:0000256" key="2">
    <source>
        <dbReference type="ARBA" id="ARBA00023015"/>
    </source>
</evidence>
<dbReference type="RefSeq" id="WP_345154248.1">
    <property type="nucleotide sequence ID" value="NZ_BAABEO010000034.1"/>
</dbReference>
<evidence type="ECO:0000256" key="1">
    <source>
        <dbReference type="ARBA" id="ARBA00009437"/>
    </source>
</evidence>
<reference evidence="7" key="1">
    <citation type="journal article" date="2019" name="Int. J. Syst. Evol. Microbiol.">
        <title>The Global Catalogue of Microorganisms (GCM) 10K type strain sequencing project: providing services to taxonomists for standard genome sequencing and annotation.</title>
        <authorList>
            <consortium name="The Broad Institute Genomics Platform"/>
            <consortium name="The Broad Institute Genome Sequencing Center for Infectious Disease"/>
            <person name="Wu L."/>
            <person name="Ma J."/>
        </authorList>
    </citation>
    <scope>NUCLEOTIDE SEQUENCE [LARGE SCALE GENOMIC DNA]</scope>
    <source>
        <strain evidence="7">JCM 30742</strain>
    </source>
</reference>
<proteinExistence type="inferred from homology"/>
<evidence type="ECO:0000313" key="7">
    <source>
        <dbReference type="Proteomes" id="UP001500752"/>
    </source>
</evidence>
<dbReference type="InterPro" id="IPR005119">
    <property type="entry name" value="LysR_subst-bd"/>
</dbReference>
<dbReference type="PANTHER" id="PTHR30346:SF0">
    <property type="entry name" value="HCA OPERON TRANSCRIPTIONAL ACTIVATOR HCAR"/>
    <property type="match status" value="1"/>
</dbReference>
<evidence type="ECO:0000259" key="5">
    <source>
        <dbReference type="PROSITE" id="PS50931"/>
    </source>
</evidence>
<dbReference type="Pfam" id="PF00126">
    <property type="entry name" value="HTH_1"/>
    <property type="match status" value="1"/>
</dbReference>
<dbReference type="InterPro" id="IPR036390">
    <property type="entry name" value="WH_DNA-bd_sf"/>
</dbReference>
<keyword evidence="4" id="KW-0804">Transcription</keyword>
<evidence type="ECO:0000313" key="6">
    <source>
        <dbReference type="EMBL" id="GAA3702414.1"/>
    </source>
</evidence>
<dbReference type="PROSITE" id="PS50931">
    <property type="entry name" value="HTH_LYSR"/>
    <property type="match status" value="1"/>
</dbReference>
<dbReference type="EMBL" id="BAABEO010000034">
    <property type="protein sequence ID" value="GAA3702414.1"/>
    <property type="molecule type" value="Genomic_DNA"/>
</dbReference>
<dbReference type="Gene3D" id="1.10.10.10">
    <property type="entry name" value="Winged helix-like DNA-binding domain superfamily/Winged helix DNA-binding domain"/>
    <property type="match status" value="1"/>
</dbReference>
<dbReference type="PANTHER" id="PTHR30346">
    <property type="entry name" value="TRANSCRIPTIONAL DUAL REGULATOR HCAR-RELATED"/>
    <property type="match status" value="1"/>
</dbReference>
<sequence length="304" mass="33789">MSKQFTLVQLRYFRVVAQLENMTAAAAALNVTQSTLSSAIAQLEKEMGSELFVRLPRRGLRLTSAGRRLFRGCQVVLEEAEQLYRSVHDEDAQLVGELVVGVFSPLAPFRAAAILQHFEAAHPGVDVTFLEGDQESLRRALEEGRCELALMYDLGLGPDLERQVVERVPPHVIVAADHPLASSPEREVSLHQLADEPFILLDLPHTREYFLGLFRLAGVEPTIRHRASGYETVRSFVARGHGYSVLNQRLHHDLTYAGGRVVPLRIVEDLPGIEVLLVRPAGARPTAKSTAFSEVTRRLYGVKD</sequence>
<dbReference type="Proteomes" id="UP001500752">
    <property type="component" value="Unassembled WGS sequence"/>
</dbReference>
<keyword evidence="2" id="KW-0805">Transcription regulation</keyword>
<dbReference type="SUPFAM" id="SSF53850">
    <property type="entry name" value="Periplasmic binding protein-like II"/>
    <property type="match status" value="1"/>
</dbReference>
<feature type="domain" description="HTH lysR-type" evidence="5">
    <location>
        <begin position="5"/>
        <end position="63"/>
    </location>
</feature>
<dbReference type="CDD" id="cd08412">
    <property type="entry name" value="PBP2_PAO1_like"/>
    <property type="match status" value="1"/>
</dbReference>
<evidence type="ECO:0000256" key="4">
    <source>
        <dbReference type="ARBA" id="ARBA00023163"/>
    </source>
</evidence>
<evidence type="ECO:0000256" key="3">
    <source>
        <dbReference type="ARBA" id="ARBA00023125"/>
    </source>
</evidence>
<comment type="caution">
    <text evidence="6">The sequence shown here is derived from an EMBL/GenBank/DDBJ whole genome shotgun (WGS) entry which is preliminary data.</text>
</comment>
<dbReference type="SUPFAM" id="SSF46785">
    <property type="entry name" value="Winged helix' DNA-binding domain"/>
    <property type="match status" value="1"/>
</dbReference>
<dbReference type="Pfam" id="PF03466">
    <property type="entry name" value="LysR_substrate"/>
    <property type="match status" value="1"/>
</dbReference>
<gene>
    <name evidence="6" type="ORF">GCM10023081_43540</name>
</gene>
<dbReference type="Gene3D" id="3.40.190.10">
    <property type="entry name" value="Periplasmic binding protein-like II"/>
    <property type="match status" value="2"/>
</dbReference>
<comment type="similarity">
    <text evidence="1">Belongs to the LysR transcriptional regulatory family.</text>
</comment>
<accession>A0ABP7DCH5</accession>
<dbReference type="InterPro" id="IPR036388">
    <property type="entry name" value="WH-like_DNA-bd_sf"/>
</dbReference>
<dbReference type="InterPro" id="IPR000847">
    <property type="entry name" value="LysR_HTH_N"/>
</dbReference>
<dbReference type="PRINTS" id="PR00039">
    <property type="entry name" value="HTHLYSR"/>
</dbReference>
<keyword evidence="3" id="KW-0238">DNA-binding</keyword>
<keyword evidence="7" id="KW-1185">Reference proteome</keyword>